<dbReference type="AlphaFoldDB" id="A0A0K0CY41"/>
<accession>A0A0K0CY41</accession>
<evidence type="ECO:0000313" key="1">
    <source>
        <dbReference type="Proteomes" id="UP000035642"/>
    </source>
</evidence>
<proteinExistence type="predicted"/>
<reference evidence="2" key="2">
    <citation type="submission" date="2017-02" db="UniProtKB">
        <authorList>
            <consortium name="WormBaseParasite"/>
        </authorList>
    </citation>
    <scope>IDENTIFICATION</scope>
</reference>
<dbReference type="Proteomes" id="UP000035642">
    <property type="component" value="Unassembled WGS sequence"/>
</dbReference>
<organism evidence="1 2">
    <name type="scientific">Angiostrongylus cantonensis</name>
    <name type="common">Rat lungworm</name>
    <dbReference type="NCBI Taxonomy" id="6313"/>
    <lineage>
        <taxon>Eukaryota</taxon>
        <taxon>Metazoa</taxon>
        <taxon>Ecdysozoa</taxon>
        <taxon>Nematoda</taxon>
        <taxon>Chromadorea</taxon>
        <taxon>Rhabditida</taxon>
        <taxon>Rhabditina</taxon>
        <taxon>Rhabditomorpha</taxon>
        <taxon>Strongyloidea</taxon>
        <taxon>Metastrongylidae</taxon>
        <taxon>Angiostrongylus</taxon>
    </lineage>
</organism>
<reference evidence="1" key="1">
    <citation type="submission" date="2012-09" db="EMBL/GenBank/DDBJ databases">
        <authorList>
            <person name="Martin A.A."/>
        </authorList>
    </citation>
    <scope>NUCLEOTIDE SEQUENCE</scope>
</reference>
<dbReference type="STRING" id="6313.A0A0K0CY41"/>
<name>A0A0K0CY41_ANGCA</name>
<sequence>MIVKKMKDIDKKLSQESFDVIHKYVPPRAAADVEGWLCEDKPMIEEELKKQNYLLAHLHRQGILTLWTMKPRLRKVTSDCRDQRKIPLNRIVEFLVDDCMRDQNVLSYTSEFDEILTSLCYRVAAAVVFDA</sequence>
<evidence type="ECO:0000313" key="2">
    <source>
        <dbReference type="WBParaSite" id="ACAC_0000253901-mRNA-1"/>
    </source>
</evidence>
<keyword evidence="1" id="KW-1185">Reference proteome</keyword>
<protein>
    <submittedName>
        <fullName evidence="2">Dynein heavy chain 7, axonemal</fullName>
    </submittedName>
</protein>
<dbReference type="WBParaSite" id="ACAC_0000253901-mRNA-1">
    <property type="protein sequence ID" value="ACAC_0000253901-mRNA-1"/>
    <property type="gene ID" value="ACAC_0000253901"/>
</dbReference>